<evidence type="ECO:0000256" key="6">
    <source>
        <dbReference type="ARBA" id="ARBA00049348"/>
    </source>
</evidence>
<dbReference type="InterPro" id="IPR036388">
    <property type="entry name" value="WH-like_DNA-bd_sf"/>
</dbReference>
<reference evidence="9 10" key="1">
    <citation type="submission" date="2022-06" db="EMBL/GenBank/DDBJ databases">
        <title>Endosaccharibacter gen. nov., sp. nov., endophytic bacteria isolated from sugarcane.</title>
        <authorList>
            <person name="Pitiwittayakul N."/>
            <person name="Yukphan P."/>
            <person name="Charoenyingcharoen P."/>
            <person name="Tanasupawat S."/>
        </authorList>
    </citation>
    <scope>NUCLEOTIDE SEQUENCE [LARGE SCALE GENOMIC DNA]</scope>
    <source>
        <strain evidence="9 10">KSS8</strain>
    </source>
</reference>
<evidence type="ECO:0000256" key="3">
    <source>
        <dbReference type="ARBA" id="ARBA00022679"/>
    </source>
</evidence>
<comment type="catalytic activity">
    <reaction evidence="1">
        <text>a 4-O-methyl-thymidine in DNA + L-cysteinyl-[protein] = a thymidine in DNA + S-methyl-L-cysteinyl-[protein]</text>
        <dbReference type="Rhea" id="RHEA:53428"/>
        <dbReference type="Rhea" id="RHEA-COMP:10131"/>
        <dbReference type="Rhea" id="RHEA-COMP:10132"/>
        <dbReference type="Rhea" id="RHEA-COMP:13555"/>
        <dbReference type="Rhea" id="RHEA-COMP:13556"/>
        <dbReference type="ChEBI" id="CHEBI:29950"/>
        <dbReference type="ChEBI" id="CHEBI:82612"/>
        <dbReference type="ChEBI" id="CHEBI:137386"/>
        <dbReference type="ChEBI" id="CHEBI:137387"/>
        <dbReference type="EC" id="2.1.1.63"/>
    </reaction>
</comment>
<dbReference type="InterPro" id="IPR036631">
    <property type="entry name" value="MGMT_N_sf"/>
</dbReference>
<evidence type="ECO:0000256" key="5">
    <source>
        <dbReference type="ARBA" id="ARBA00023204"/>
    </source>
</evidence>
<keyword evidence="2 9" id="KW-0489">Methyltransferase</keyword>
<accession>A0ABT1WBU6</accession>
<dbReference type="GO" id="GO:0003908">
    <property type="term" value="F:methylated-DNA-[protein]-cysteine S-methyltransferase activity"/>
    <property type="evidence" value="ECO:0007669"/>
    <property type="project" value="UniProtKB-EC"/>
</dbReference>
<dbReference type="Proteomes" id="UP001524587">
    <property type="component" value="Unassembled WGS sequence"/>
</dbReference>
<organism evidence="9 10">
    <name type="scientific">Endosaccharibacter trunci</name>
    <dbReference type="NCBI Taxonomy" id="2812733"/>
    <lineage>
        <taxon>Bacteria</taxon>
        <taxon>Pseudomonadati</taxon>
        <taxon>Pseudomonadota</taxon>
        <taxon>Alphaproteobacteria</taxon>
        <taxon>Acetobacterales</taxon>
        <taxon>Acetobacteraceae</taxon>
        <taxon>Endosaccharibacter</taxon>
    </lineage>
</organism>
<dbReference type="PANTHER" id="PTHR10815:SF13">
    <property type="entry name" value="METHYLATED-DNA--PROTEIN-CYSTEINE METHYLTRANSFERASE"/>
    <property type="match status" value="1"/>
</dbReference>
<proteinExistence type="predicted"/>
<dbReference type="CDD" id="cd06445">
    <property type="entry name" value="ATase"/>
    <property type="match status" value="1"/>
</dbReference>
<dbReference type="InterPro" id="IPR014048">
    <property type="entry name" value="MethylDNA_cys_MeTrfase_DNA-bd"/>
</dbReference>
<evidence type="ECO:0000256" key="2">
    <source>
        <dbReference type="ARBA" id="ARBA00022603"/>
    </source>
</evidence>
<dbReference type="SUPFAM" id="SSF46767">
    <property type="entry name" value="Methylated DNA-protein cysteine methyltransferase, C-terminal domain"/>
    <property type="match status" value="1"/>
</dbReference>
<sequence length="163" mass="17725">MPWASFRSAFALPQLSLHSPLGDLTLTEEDDAIVALDWGWAGAQQDTALLRRARDEINRYFDGELRRFTVPVNPVGATAYRKRVWAALSAIPYGETRTYGAVARETGGCARSVGQANRFNPLPIIVPCHRVVAAADLGGFSMDGGQDTKRFLLSLETADLSGT</sequence>
<dbReference type="Pfam" id="PF01035">
    <property type="entry name" value="DNA_binding_1"/>
    <property type="match status" value="1"/>
</dbReference>
<dbReference type="GO" id="GO:0032259">
    <property type="term" value="P:methylation"/>
    <property type="evidence" value="ECO:0007669"/>
    <property type="project" value="UniProtKB-KW"/>
</dbReference>
<evidence type="ECO:0000313" key="9">
    <source>
        <dbReference type="EMBL" id="MCQ8279900.1"/>
    </source>
</evidence>
<name>A0ABT1WBU6_9PROT</name>
<protein>
    <submittedName>
        <fullName evidence="9">Methylated-DNA--[protein]-cysteine S-methyltransferase</fullName>
        <ecNumber evidence="9">2.1.1.63</ecNumber>
    </submittedName>
</protein>
<dbReference type="EMBL" id="JAMSKV010000018">
    <property type="protein sequence ID" value="MCQ8279900.1"/>
    <property type="molecule type" value="Genomic_DNA"/>
</dbReference>
<dbReference type="PANTHER" id="PTHR10815">
    <property type="entry name" value="METHYLATED-DNA--PROTEIN-CYSTEINE METHYLTRANSFERASE"/>
    <property type="match status" value="1"/>
</dbReference>
<keyword evidence="3 9" id="KW-0808">Transferase</keyword>
<keyword evidence="5" id="KW-0234">DNA repair</keyword>
<dbReference type="Gene3D" id="1.10.10.10">
    <property type="entry name" value="Winged helix-like DNA-binding domain superfamily/Winged helix DNA-binding domain"/>
    <property type="match status" value="1"/>
</dbReference>
<dbReference type="Gene3D" id="3.30.160.70">
    <property type="entry name" value="Methylated DNA-protein cysteine methyltransferase domain"/>
    <property type="match status" value="1"/>
</dbReference>
<dbReference type="SUPFAM" id="SSF53155">
    <property type="entry name" value="Methylated DNA-protein cysteine methyltransferase domain"/>
    <property type="match status" value="1"/>
</dbReference>
<dbReference type="EC" id="2.1.1.63" evidence="9"/>
<dbReference type="InterPro" id="IPR001497">
    <property type="entry name" value="MethylDNA_cys_MeTrfase_AS"/>
</dbReference>
<evidence type="ECO:0000256" key="1">
    <source>
        <dbReference type="ARBA" id="ARBA00001286"/>
    </source>
</evidence>
<evidence type="ECO:0000259" key="8">
    <source>
        <dbReference type="Pfam" id="PF02870"/>
    </source>
</evidence>
<evidence type="ECO:0000259" key="7">
    <source>
        <dbReference type="Pfam" id="PF01035"/>
    </source>
</evidence>
<comment type="catalytic activity">
    <reaction evidence="6">
        <text>a 6-O-methyl-2'-deoxyguanosine in DNA + L-cysteinyl-[protein] = S-methyl-L-cysteinyl-[protein] + a 2'-deoxyguanosine in DNA</text>
        <dbReference type="Rhea" id="RHEA:24000"/>
        <dbReference type="Rhea" id="RHEA-COMP:10131"/>
        <dbReference type="Rhea" id="RHEA-COMP:10132"/>
        <dbReference type="Rhea" id="RHEA-COMP:11367"/>
        <dbReference type="Rhea" id="RHEA-COMP:11368"/>
        <dbReference type="ChEBI" id="CHEBI:29950"/>
        <dbReference type="ChEBI" id="CHEBI:82612"/>
        <dbReference type="ChEBI" id="CHEBI:85445"/>
        <dbReference type="ChEBI" id="CHEBI:85448"/>
        <dbReference type="EC" id="2.1.1.63"/>
    </reaction>
</comment>
<dbReference type="Pfam" id="PF02870">
    <property type="entry name" value="Methyltransf_1N"/>
    <property type="match status" value="1"/>
</dbReference>
<comment type="caution">
    <text evidence="9">The sequence shown here is derived from an EMBL/GenBank/DDBJ whole genome shotgun (WGS) entry which is preliminary data.</text>
</comment>
<keyword evidence="4" id="KW-0227">DNA damage</keyword>
<dbReference type="InterPro" id="IPR008332">
    <property type="entry name" value="MethylG_MeTrfase_N"/>
</dbReference>
<gene>
    <name evidence="9" type="ORF">NFI95_15755</name>
</gene>
<feature type="domain" description="Methylguanine DNA methyltransferase ribonuclease-like" evidence="8">
    <location>
        <begin position="17"/>
        <end position="73"/>
    </location>
</feature>
<feature type="domain" description="Methylated-DNA-[protein]-cysteine S-methyltransferase DNA binding" evidence="7">
    <location>
        <begin position="80"/>
        <end position="157"/>
    </location>
</feature>
<dbReference type="NCBIfam" id="TIGR00589">
    <property type="entry name" value="ogt"/>
    <property type="match status" value="1"/>
</dbReference>
<dbReference type="PROSITE" id="PS00374">
    <property type="entry name" value="MGMT"/>
    <property type="match status" value="1"/>
</dbReference>
<dbReference type="RefSeq" id="WP_422865390.1">
    <property type="nucleotide sequence ID" value="NZ_JAMSKV010000018.1"/>
</dbReference>
<evidence type="ECO:0000256" key="4">
    <source>
        <dbReference type="ARBA" id="ARBA00022763"/>
    </source>
</evidence>
<evidence type="ECO:0000313" key="10">
    <source>
        <dbReference type="Proteomes" id="UP001524587"/>
    </source>
</evidence>
<keyword evidence="10" id="KW-1185">Reference proteome</keyword>
<dbReference type="InterPro" id="IPR036217">
    <property type="entry name" value="MethylDNA_cys_MeTrfase_DNAb"/>
</dbReference>